<reference evidence="3" key="1">
    <citation type="submission" date="2005-09" db="EMBL/GenBank/DDBJ databases">
        <authorList>
            <person name="Mural R.J."/>
            <person name="Li P.W."/>
            <person name="Adams M.D."/>
            <person name="Amanatides P.G."/>
            <person name="Baden-Tillson H."/>
            <person name="Barnstead M."/>
            <person name="Chin S.H."/>
            <person name="Dew I."/>
            <person name="Evans C.A."/>
            <person name="Ferriera S."/>
            <person name="Flanigan M."/>
            <person name="Fosler C."/>
            <person name="Glodek A."/>
            <person name="Gu Z."/>
            <person name="Holt R.A."/>
            <person name="Jennings D."/>
            <person name="Kraft C.L."/>
            <person name="Lu F."/>
            <person name="Nguyen T."/>
            <person name="Nusskern D.R."/>
            <person name="Pfannkoch C.M."/>
            <person name="Sitter C."/>
            <person name="Sutton G.G."/>
            <person name="Venter J.C."/>
            <person name="Wang Z."/>
            <person name="Woodage T."/>
            <person name="Zheng X.H."/>
            <person name="Zhong F."/>
        </authorList>
    </citation>
    <scope>NUCLEOTIDE SEQUENCE [LARGE SCALE GENOMIC DNA]</scope>
    <source>
        <strain>BN</strain>
        <strain evidence="3">Sprague-Dawley</strain>
    </source>
</reference>
<evidence type="ECO:0000313" key="2">
    <source>
        <dbReference type="EMBL" id="EDL87887.1"/>
    </source>
</evidence>
<protein>
    <submittedName>
        <fullName evidence="2">RCG40964</fullName>
    </submittedName>
</protein>
<organism evidence="2 3">
    <name type="scientific">Rattus norvegicus</name>
    <name type="common">Rat</name>
    <dbReference type="NCBI Taxonomy" id="10116"/>
    <lineage>
        <taxon>Eukaryota</taxon>
        <taxon>Metazoa</taxon>
        <taxon>Chordata</taxon>
        <taxon>Craniata</taxon>
        <taxon>Vertebrata</taxon>
        <taxon>Euteleostomi</taxon>
        <taxon>Mammalia</taxon>
        <taxon>Eutheria</taxon>
        <taxon>Euarchontoglires</taxon>
        <taxon>Glires</taxon>
        <taxon>Rodentia</taxon>
        <taxon>Myomorpha</taxon>
        <taxon>Muroidea</taxon>
        <taxon>Muridae</taxon>
        <taxon>Murinae</taxon>
        <taxon>Rattus</taxon>
    </lineage>
</organism>
<sequence>MPAEMPSCPNSSTMPAEMPTQKQVKALAIIKTKRRQGASCTSKATPPSSLQNLSWMQKNLPHPLPSLYIPLIISDWKRASLSVFPCCYQEIARNGPLVV</sequence>
<dbReference type="Proteomes" id="UP000234681">
    <property type="component" value="Chromosome 2"/>
</dbReference>
<gene>
    <name evidence="2" type="ORF">rCG_40964</name>
</gene>
<proteinExistence type="predicted"/>
<evidence type="ECO:0000256" key="1">
    <source>
        <dbReference type="SAM" id="MobiDB-lite"/>
    </source>
</evidence>
<accession>A6KMQ7</accession>
<feature type="region of interest" description="Disordered" evidence="1">
    <location>
        <begin position="1"/>
        <end position="20"/>
    </location>
</feature>
<dbReference type="AlphaFoldDB" id="A6KMQ7"/>
<dbReference type="EMBL" id="CH474068">
    <property type="protein sequence ID" value="EDL87887.1"/>
    <property type="molecule type" value="Genomic_DNA"/>
</dbReference>
<evidence type="ECO:0000313" key="3">
    <source>
        <dbReference type="Proteomes" id="UP000234681"/>
    </source>
</evidence>
<name>A6KMQ7_RAT</name>